<comment type="subcellular location">
    <subcellularLocation>
        <location evidence="1">Nucleus</location>
    </subcellularLocation>
</comment>
<dbReference type="PROSITE" id="PS51369">
    <property type="entry name" value="TCP"/>
    <property type="match status" value="1"/>
</dbReference>
<evidence type="ECO:0000256" key="6">
    <source>
        <dbReference type="ARBA" id="ARBA00023242"/>
    </source>
</evidence>
<dbReference type="GO" id="GO:2000032">
    <property type="term" value="P:regulation of secondary shoot formation"/>
    <property type="evidence" value="ECO:0007669"/>
    <property type="project" value="TreeGrafter"/>
</dbReference>
<organism evidence="9">
    <name type="scientific">Eranthemum pulchellum</name>
    <dbReference type="NCBI Taxonomy" id="34262"/>
    <lineage>
        <taxon>Eukaryota</taxon>
        <taxon>Viridiplantae</taxon>
        <taxon>Streptophyta</taxon>
        <taxon>Embryophyta</taxon>
        <taxon>Tracheophyta</taxon>
        <taxon>Spermatophyta</taxon>
        <taxon>Magnoliopsida</taxon>
        <taxon>eudicotyledons</taxon>
        <taxon>Gunneridae</taxon>
        <taxon>Pentapetalae</taxon>
        <taxon>asterids</taxon>
        <taxon>lamiids</taxon>
        <taxon>Lamiales</taxon>
        <taxon>Acanthaceae</taxon>
        <taxon>Acanthoideae</taxon>
        <taxon>Ruellieae</taxon>
        <taxon>Erantheminae</taxon>
        <taxon>Eranthemum</taxon>
    </lineage>
</organism>
<sequence length="257" mass="28986">KDRHSKIFTAQGPRDRRVRLSKGIARKFFDLQETLGFDKPSKTFDWLLTKSRTAIRELLQTKKKASTSSLSECDQVLPSAGNEGSCFENMNYLSDGLRKKIVRGINDSEQQTGSSNLAKESRAKARERARARTREKLCIKQLKESRENIRCGNNNQFEVFQLSAGSCSYNTTACFKENAGIGTGVYCPVVNGTETEGLIQETLGIGRSSHRQSIVSRDSMINYNRVPSVNATENWEICGFTSQSYLYAVWDQHKFIN</sequence>
<dbReference type="InterPro" id="IPR005333">
    <property type="entry name" value="Transcription_factor_TCP"/>
</dbReference>
<proteinExistence type="predicted"/>
<accession>A0A096ZGJ0</accession>
<evidence type="ECO:0000256" key="5">
    <source>
        <dbReference type="ARBA" id="ARBA00023163"/>
    </source>
</evidence>
<keyword evidence="6" id="KW-0539">Nucleus</keyword>
<evidence type="ECO:0000256" key="2">
    <source>
        <dbReference type="ARBA" id="ARBA00022473"/>
    </source>
</evidence>
<feature type="non-terminal residue" evidence="9">
    <location>
        <position position="1"/>
    </location>
</feature>
<evidence type="ECO:0000313" key="9">
    <source>
        <dbReference type="EMBL" id="AIR77908.1"/>
    </source>
</evidence>
<evidence type="ECO:0000256" key="3">
    <source>
        <dbReference type="ARBA" id="ARBA00023015"/>
    </source>
</evidence>
<evidence type="ECO:0000259" key="8">
    <source>
        <dbReference type="PROSITE" id="PS51370"/>
    </source>
</evidence>
<dbReference type="PANTHER" id="PTHR31072:SF224">
    <property type="entry name" value="TRANSCRIPTION FACTOR TCP1"/>
    <property type="match status" value="1"/>
</dbReference>
<dbReference type="PROSITE" id="PS51370">
    <property type="entry name" value="R"/>
    <property type="match status" value="1"/>
</dbReference>
<dbReference type="InterPro" id="IPR017888">
    <property type="entry name" value="CYC/TB1_R_domain"/>
</dbReference>
<evidence type="ECO:0000256" key="4">
    <source>
        <dbReference type="ARBA" id="ARBA00023125"/>
    </source>
</evidence>
<dbReference type="PANTHER" id="PTHR31072">
    <property type="entry name" value="TRANSCRIPTION FACTOR TCP4-RELATED"/>
    <property type="match status" value="1"/>
</dbReference>
<evidence type="ECO:0000259" key="7">
    <source>
        <dbReference type="PROSITE" id="PS51369"/>
    </source>
</evidence>
<keyword evidence="3" id="KW-0805">Transcription regulation</keyword>
<dbReference type="GO" id="GO:0003700">
    <property type="term" value="F:DNA-binding transcription factor activity"/>
    <property type="evidence" value="ECO:0007669"/>
    <property type="project" value="InterPro"/>
</dbReference>
<dbReference type="EMBL" id="KM526914">
    <property type="protein sequence ID" value="AIR77908.1"/>
    <property type="molecule type" value="Genomic_DNA"/>
</dbReference>
<name>A0A096ZGJ0_9LAMI</name>
<dbReference type="Pfam" id="PF03634">
    <property type="entry name" value="TCP"/>
    <property type="match status" value="1"/>
</dbReference>
<feature type="non-terminal residue" evidence="9">
    <location>
        <position position="257"/>
    </location>
</feature>
<feature type="domain" description="R" evidence="8">
    <location>
        <begin position="119"/>
        <end position="136"/>
    </location>
</feature>
<dbReference type="InterPro" id="IPR017887">
    <property type="entry name" value="TF_TCP_subgr"/>
</dbReference>
<dbReference type="GO" id="GO:0005634">
    <property type="term" value="C:nucleus"/>
    <property type="evidence" value="ECO:0007669"/>
    <property type="project" value="UniProtKB-SubCell"/>
</dbReference>
<keyword evidence="4" id="KW-0238">DNA-binding</keyword>
<protein>
    <submittedName>
        <fullName evidence="9">TCP transcription factor</fullName>
    </submittedName>
</protein>
<gene>
    <name evidence="9" type="primary">CYC2A1</name>
</gene>
<keyword evidence="5" id="KW-0804">Transcription</keyword>
<dbReference type="AlphaFoldDB" id="A0A096ZGJ0"/>
<feature type="domain" description="TCP" evidence="7">
    <location>
        <begin position="1"/>
        <end position="58"/>
    </location>
</feature>
<evidence type="ECO:0000256" key="1">
    <source>
        <dbReference type="ARBA" id="ARBA00004123"/>
    </source>
</evidence>
<dbReference type="GO" id="GO:0043565">
    <property type="term" value="F:sequence-specific DNA binding"/>
    <property type="evidence" value="ECO:0007669"/>
    <property type="project" value="TreeGrafter"/>
</dbReference>
<keyword evidence="2" id="KW-0217">Developmental protein</keyword>
<reference evidence="9" key="1">
    <citation type="journal article" date="2014" name="New Phytol.">
        <title>Duplication and expression of CYC2-like genes in the origin and maintenance of corolla zygomorphy in Lamiales.</title>
        <authorList>
            <person name="Zhong J."/>
            <person name="Kellogg E.A."/>
        </authorList>
    </citation>
    <scope>NUCLEOTIDE SEQUENCE</scope>
</reference>